<proteinExistence type="predicted"/>
<evidence type="ECO:0000259" key="9">
    <source>
        <dbReference type="PROSITE" id="PS50110"/>
    </source>
</evidence>
<dbReference type="InterPro" id="IPR025662">
    <property type="entry name" value="Sigma_54_int_dom_ATP-bd_1"/>
</dbReference>
<dbReference type="KEGG" id="dti:Desti_2239"/>
<dbReference type="InterPro" id="IPR002078">
    <property type="entry name" value="Sigma_54_int"/>
</dbReference>
<dbReference type="SMART" id="SM00448">
    <property type="entry name" value="REC"/>
    <property type="match status" value="1"/>
</dbReference>
<dbReference type="OrthoDB" id="9804019at2"/>
<dbReference type="Pfam" id="PF00072">
    <property type="entry name" value="Response_reg"/>
    <property type="match status" value="1"/>
</dbReference>
<evidence type="ECO:0000256" key="4">
    <source>
        <dbReference type="ARBA" id="ARBA00023012"/>
    </source>
</evidence>
<dbReference type="InterPro" id="IPR001789">
    <property type="entry name" value="Sig_transdc_resp-reg_receiver"/>
</dbReference>
<keyword evidence="2" id="KW-0547">Nucleotide-binding</keyword>
<evidence type="ECO:0000256" key="7">
    <source>
        <dbReference type="PROSITE-ProRule" id="PRU00169"/>
    </source>
</evidence>
<keyword evidence="4" id="KW-0902">Two-component regulatory system</keyword>
<evidence type="ECO:0000256" key="6">
    <source>
        <dbReference type="ARBA" id="ARBA00023163"/>
    </source>
</evidence>
<evidence type="ECO:0000313" key="11">
    <source>
        <dbReference type="Proteomes" id="UP000006055"/>
    </source>
</evidence>
<dbReference type="Gene3D" id="3.40.50.2300">
    <property type="match status" value="1"/>
</dbReference>
<dbReference type="PROSITE" id="PS50045">
    <property type="entry name" value="SIGMA54_INTERACT_4"/>
    <property type="match status" value="1"/>
</dbReference>
<dbReference type="SUPFAM" id="SSF46689">
    <property type="entry name" value="Homeodomain-like"/>
    <property type="match status" value="1"/>
</dbReference>
<sequence>MGRQKERILIVDDEEDICDLIFRLLEKEGFSPIVAHNGFTALEMIRLGMPDLMITDVRMPGMSGMELLKQARSLDTNLPVIMITAWGGIDGAVEAVKLGAFDYVEKPFNFQDFLSKIRKALEDRRPSLAKRTFCDENQNAAILRLQEMMGPSDAVTKIVGEIALVAPSNFSVIIQGETGTGKELVARAIHDASQRAQAQMVPVDCGAIPETLFESELFGYEKGAFTGANAAKPGKFELAAGGTLFLDEIRNMPLGSQIKLLRAIQEKSFFRVGGKKPVTVDVRILIATNEDLNIGVRNGSFCRDLFYRLSEFTITIPPLRGRKEDILHIANRILEATNIELGKQVKGFSPSASDTVVNHAWPGNVRELRSAVRRAVLQARDFIDPDHLGLEDTLTDGCENNSDSMESILETGLSFKELVRRSTTEIERRILEEALRKTGGNKAKAARLLQIDYTTIHAKIKQYRINTEDN</sequence>
<dbReference type="Pfam" id="PF00158">
    <property type="entry name" value="Sigma54_activat"/>
    <property type="match status" value="1"/>
</dbReference>
<evidence type="ECO:0000256" key="3">
    <source>
        <dbReference type="ARBA" id="ARBA00022840"/>
    </source>
</evidence>
<dbReference type="GO" id="GO:0005524">
    <property type="term" value="F:ATP binding"/>
    <property type="evidence" value="ECO:0007669"/>
    <property type="project" value="UniProtKB-KW"/>
</dbReference>
<dbReference type="InterPro" id="IPR002197">
    <property type="entry name" value="HTH_Fis"/>
</dbReference>
<dbReference type="PANTHER" id="PTHR32071:SF113">
    <property type="entry name" value="ALGINATE BIOSYNTHESIS TRANSCRIPTIONAL REGULATORY PROTEIN ALGB"/>
    <property type="match status" value="1"/>
</dbReference>
<dbReference type="SUPFAM" id="SSF52172">
    <property type="entry name" value="CheY-like"/>
    <property type="match status" value="1"/>
</dbReference>
<dbReference type="Gene3D" id="1.10.8.60">
    <property type="match status" value="1"/>
</dbReference>
<dbReference type="HOGENOM" id="CLU_000445_0_6_7"/>
<dbReference type="PROSITE" id="PS00675">
    <property type="entry name" value="SIGMA54_INTERACT_1"/>
    <property type="match status" value="1"/>
</dbReference>
<dbReference type="PROSITE" id="PS50110">
    <property type="entry name" value="RESPONSE_REGULATORY"/>
    <property type="match status" value="1"/>
</dbReference>
<feature type="modified residue" description="4-aspartylphosphate" evidence="7">
    <location>
        <position position="56"/>
    </location>
</feature>
<keyword evidence="10" id="KW-0238">DNA-binding</keyword>
<feature type="domain" description="Response regulatory" evidence="9">
    <location>
        <begin position="7"/>
        <end position="121"/>
    </location>
</feature>
<dbReference type="InterPro" id="IPR003593">
    <property type="entry name" value="AAA+_ATPase"/>
</dbReference>
<dbReference type="Pfam" id="PF25601">
    <property type="entry name" value="AAA_lid_14"/>
    <property type="match status" value="1"/>
</dbReference>
<dbReference type="CDD" id="cd00009">
    <property type="entry name" value="AAA"/>
    <property type="match status" value="1"/>
</dbReference>
<dbReference type="InterPro" id="IPR025943">
    <property type="entry name" value="Sigma_54_int_dom_ATP-bd_2"/>
</dbReference>
<dbReference type="GO" id="GO:0006355">
    <property type="term" value="P:regulation of DNA-templated transcription"/>
    <property type="evidence" value="ECO:0007669"/>
    <property type="project" value="InterPro"/>
</dbReference>
<dbReference type="PROSITE" id="PS00676">
    <property type="entry name" value="SIGMA54_INTERACT_2"/>
    <property type="match status" value="1"/>
</dbReference>
<dbReference type="GO" id="GO:0000160">
    <property type="term" value="P:phosphorelay signal transduction system"/>
    <property type="evidence" value="ECO:0007669"/>
    <property type="project" value="UniProtKB-KW"/>
</dbReference>
<dbReference type="PRINTS" id="PR01590">
    <property type="entry name" value="HTHFIS"/>
</dbReference>
<keyword evidence="11" id="KW-1185">Reference proteome</keyword>
<dbReference type="eggNOG" id="COG2204">
    <property type="taxonomic scope" value="Bacteria"/>
</dbReference>
<dbReference type="PANTHER" id="PTHR32071">
    <property type="entry name" value="TRANSCRIPTIONAL REGULATORY PROTEIN"/>
    <property type="match status" value="1"/>
</dbReference>
<gene>
    <name evidence="10" type="ordered locus">Desti_2239</name>
</gene>
<dbReference type="FunFam" id="3.40.50.2300:FF:000018">
    <property type="entry name" value="DNA-binding transcriptional regulator NtrC"/>
    <property type="match status" value="1"/>
</dbReference>
<keyword evidence="5" id="KW-0805">Transcription regulation</keyword>
<dbReference type="InterPro" id="IPR058031">
    <property type="entry name" value="AAA_lid_NorR"/>
</dbReference>
<keyword evidence="6" id="KW-0804">Transcription</keyword>
<dbReference type="SMART" id="SM00382">
    <property type="entry name" value="AAA"/>
    <property type="match status" value="1"/>
</dbReference>
<evidence type="ECO:0000313" key="10">
    <source>
        <dbReference type="EMBL" id="AFM24930.1"/>
    </source>
</evidence>
<dbReference type="GO" id="GO:0043565">
    <property type="term" value="F:sequence-specific DNA binding"/>
    <property type="evidence" value="ECO:0007669"/>
    <property type="project" value="InterPro"/>
</dbReference>
<dbReference type="InterPro" id="IPR027417">
    <property type="entry name" value="P-loop_NTPase"/>
</dbReference>
<dbReference type="FunFam" id="3.40.50.300:FF:000006">
    <property type="entry name" value="DNA-binding transcriptional regulator NtrC"/>
    <property type="match status" value="1"/>
</dbReference>
<accession>I4C5T9</accession>
<dbReference type="Pfam" id="PF02954">
    <property type="entry name" value="HTH_8"/>
    <property type="match status" value="1"/>
</dbReference>
<evidence type="ECO:0000259" key="8">
    <source>
        <dbReference type="PROSITE" id="PS50045"/>
    </source>
</evidence>
<dbReference type="Gene3D" id="1.10.10.60">
    <property type="entry name" value="Homeodomain-like"/>
    <property type="match status" value="1"/>
</dbReference>
<organism evidence="10 11">
    <name type="scientific">Desulfomonile tiedjei (strain ATCC 49306 / DSM 6799 / DCB-1)</name>
    <dbReference type="NCBI Taxonomy" id="706587"/>
    <lineage>
        <taxon>Bacteria</taxon>
        <taxon>Pseudomonadati</taxon>
        <taxon>Thermodesulfobacteriota</taxon>
        <taxon>Desulfomonilia</taxon>
        <taxon>Desulfomonilales</taxon>
        <taxon>Desulfomonilaceae</taxon>
        <taxon>Desulfomonile</taxon>
    </lineage>
</organism>
<feature type="domain" description="Sigma-54 factor interaction" evidence="8">
    <location>
        <begin position="148"/>
        <end position="377"/>
    </location>
</feature>
<name>I4C5T9_DESTA</name>
<dbReference type="STRING" id="706587.Desti_2239"/>
<evidence type="ECO:0000256" key="1">
    <source>
        <dbReference type="ARBA" id="ARBA00022553"/>
    </source>
</evidence>
<dbReference type="RefSeq" id="WP_014810073.1">
    <property type="nucleotide sequence ID" value="NC_018025.1"/>
</dbReference>
<dbReference type="Gene3D" id="3.40.50.300">
    <property type="entry name" value="P-loop containing nucleotide triphosphate hydrolases"/>
    <property type="match status" value="1"/>
</dbReference>
<keyword evidence="3" id="KW-0067">ATP-binding</keyword>
<dbReference type="InterPro" id="IPR009057">
    <property type="entry name" value="Homeodomain-like_sf"/>
</dbReference>
<evidence type="ECO:0000256" key="5">
    <source>
        <dbReference type="ARBA" id="ARBA00023015"/>
    </source>
</evidence>
<dbReference type="EMBL" id="CP003360">
    <property type="protein sequence ID" value="AFM24930.1"/>
    <property type="molecule type" value="Genomic_DNA"/>
</dbReference>
<keyword evidence="1 7" id="KW-0597">Phosphoprotein</keyword>
<protein>
    <submittedName>
        <fullName evidence="10">Response regulator with CheY-like receiver, AAA-type ATPase, and DNA-binding domains</fullName>
    </submittedName>
</protein>
<dbReference type="AlphaFoldDB" id="I4C5T9"/>
<evidence type="ECO:0000256" key="2">
    <source>
        <dbReference type="ARBA" id="ARBA00022741"/>
    </source>
</evidence>
<dbReference type="InterPro" id="IPR011006">
    <property type="entry name" value="CheY-like_superfamily"/>
</dbReference>
<dbReference type="Proteomes" id="UP000006055">
    <property type="component" value="Chromosome"/>
</dbReference>
<dbReference type="SUPFAM" id="SSF52540">
    <property type="entry name" value="P-loop containing nucleoside triphosphate hydrolases"/>
    <property type="match status" value="1"/>
</dbReference>
<reference evidence="11" key="1">
    <citation type="submission" date="2012-06" db="EMBL/GenBank/DDBJ databases">
        <title>Complete sequence of chromosome of Desulfomonile tiedjei DSM 6799.</title>
        <authorList>
            <person name="Lucas S."/>
            <person name="Copeland A."/>
            <person name="Lapidus A."/>
            <person name="Glavina del Rio T."/>
            <person name="Dalin E."/>
            <person name="Tice H."/>
            <person name="Bruce D."/>
            <person name="Goodwin L."/>
            <person name="Pitluck S."/>
            <person name="Peters L."/>
            <person name="Ovchinnikova G."/>
            <person name="Zeytun A."/>
            <person name="Lu M."/>
            <person name="Kyrpides N."/>
            <person name="Mavromatis K."/>
            <person name="Ivanova N."/>
            <person name="Brettin T."/>
            <person name="Detter J.C."/>
            <person name="Han C."/>
            <person name="Larimer F."/>
            <person name="Land M."/>
            <person name="Hauser L."/>
            <person name="Markowitz V."/>
            <person name="Cheng J.-F."/>
            <person name="Hugenholtz P."/>
            <person name="Woyke T."/>
            <person name="Wu D."/>
            <person name="Spring S."/>
            <person name="Schroeder M."/>
            <person name="Brambilla E."/>
            <person name="Klenk H.-P."/>
            <person name="Eisen J.A."/>
        </authorList>
    </citation>
    <scope>NUCLEOTIDE SEQUENCE [LARGE SCALE GENOMIC DNA]</scope>
    <source>
        <strain evidence="11">ATCC 49306 / DSM 6799 / DCB-1</strain>
    </source>
</reference>